<evidence type="ECO:0000256" key="6">
    <source>
        <dbReference type="ARBA" id="ARBA00022674"/>
    </source>
</evidence>
<keyword evidence="8" id="KW-0677">Repeat</keyword>
<evidence type="ECO:0000256" key="11">
    <source>
        <dbReference type="ARBA" id="ARBA00023180"/>
    </source>
</evidence>
<feature type="compositionally biased region" description="Basic and acidic residues" evidence="17">
    <location>
        <begin position="526"/>
        <end position="544"/>
    </location>
</feature>
<protein>
    <recommendedName>
        <fullName evidence="14">Interphotoreceptor matrix proteoglycan 1</fullName>
    </recommendedName>
    <alternativeName>
        <fullName evidence="15">Sialoprotein associated with cones and rods</fullName>
    </alternativeName>
</protein>
<evidence type="ECO:0000313" key="20">
    <source>
        <dbReference type="Proteomes" id="UP000646548"/>
    </source>
</evidence>
<dbReference type="InterPro" id="IPR039861">
    <property type="entry name" value="IMPG"/>
</dbReference>
<comment type="caution">
    <text evidence="19">The sequence shown here is derived from an EMBL/GenBank/DDBJ whole genome shotgun (WGS) entry which is preliminary data.</text>
</comment>
<evidence type="ECO:0000256" key="17">
    <source>
        <dbReference type="SAM" id="MobiDB-lite"/>
    </source>
</evidence>
<evidence type="ECO:0000256" key="1">
    <source>
        <dbReference type="ARBA" id="ARBA00004437"/>
    </source>
</evidence>
<evidence type="ECO:0000256" key="15">
    <source>
        <dbReference type="ARBA" id="ARBA00042018"/>
    </source>
</evidence>
<evidence type="ECO:0000256" key="7">
    <source>
        <dbReference type="ARBA" id="ARBA00022729"/>
    </source>
</evidence>
<dbReference type="InterPro" id="IPR000082">
    <property type="entry name" value="SEA_dom"/>
</dbReference>
<evidence type="ECO:0000256" key="5">
    <source>
        <dbReference type="ARBA" id="ARBA00022530"/>
    </source>
</evidence>
<keyword evidence="5" id="KW-0272">Extracellular matrix</keyword>
<gene>
    <name evidence="19" type="ORF">FQA47_002392</name>
</gene>
<feature type="compositionally biased region" description="Basic and acidic residues" evidence="17">
    <location>
        <begin position="317"/>
        <end position="347"/>
    </location>
</feature>
<keyword evidence="6" id="KW-0358">Heparin-binding</keyword>
<keyword evidence="4" id="KW-0964">Secreted</keyword>
<dbReference type="InterPro" id="IPR000742">
    <property type="entry name" value="EGF"/>
</dbReference>
<dbReference type="GO" id="GO:0008201">
    <property type="term" value="F:heparin binding"/>
    <property type="evidence" value="ECO:0007669"/>
    <property type="project" value="UniProtKB-KW"/>
</dbReference>
<feature type="compositionally biased region" description="Acidic residues" evidence="17">
    <location>
        <begin position="514"/>
        <end position="523"/>
    </location>
</feature>
<evidence type="ECO:0000256" key="12">
    <source>
        <dbReference type="ARBA" id="ARBA00023273"/>
    </source>
</evidence>
<evidence type="ECO:0000256" key="4">
    <source>
        <dbReference type="ARBA" id="ARBA00022525"/>
    </source>
</evidence>
<sequence length="841" mass="93131">MSAHTDGSGSELTRRRPKRSVFLHSGVRICPQEGLEEILASHQAYYQLRVCQEAVWEAFRIFFDRIPGTSEYQRWVHACQQESLCISDLAKNFSASEEHSSMIRSVRGNSKHSSHQTETLPLSDPRLLVDRELLFPAVTYRDQTFSVSLQDTELPNVVPESPPEHIVEFSIDLVDPGYRELLDDPDSPQYIDLAQHLQDQMLHVFDKLPGFKAISVVGIRPGGISVHYSLIFENNTPQIALEMETGAPESSADSLLREMVTKALREEASLPVNLDSLNFHPVKSSEPNEGIVGVLGPSKDIEEVLQPVNVTGVSELDKEETFSEAEKDIKETSETDKHLSEISGMKEEESEITELLVPDREIVLESEEESTAVLETDKGVQEILGQDISERVGDFEEEKMDTKTTPDDTLHEDFVKGAEEEGTVELTADKEETVKESVVELTIPDSDPAKDVAESSKQEPGDFRVKDGHIPEGPAPETYADKDLEVLPPEVPEVSHKVDLEESEETAPGISEENPPEVPDEMLPEVSKDLSPEVSKETPSKVPEETILDIPEHTVPEETVPEDLEETGPGSAVMGSELGGLTDEDLDHRSQPGLDASELWDTGSGFTLSGEEHSTSPPPVRYITTPSMTSASHGRELVVFFSLRVTNLDFSEDLFNKTSSEYKSLETTFLDVLLPYLQANLTGFKKLEILNFRKGSVVVNSKMKFTKSVPYNITEAVHCVLQEFCLSAAEKLHIQIDTRSLDIEPADEADPCKFLACDEFSRCSVNRRTKEAECHCQPGFLSVDGLPCQSVCVLQPDYCRDGECQIVSGRGAVCRIRGCLAERNVSALVSSAFIPADTNEV</sequence>
<dbReference type="Pfam" id="PF01390">
    <property type="entry name" value="SEA"/>
    <property type="match status" value="2"/>
</dbReference>
<evidence type="ECO:0000256" key="10">
    <source>
        <dbReference type="ARBA" id="ARBA00023170"/>
    </source>
</evidence>
<reference evidence="19" key="1">
    <citation type="journal article" name="BMC Genomics">
        <title>Long-read sequencing and de novo genome assembly of marine medaka (Oryzias melastigma).</title>
        <authorList>
            <person name="Liang P."/>
            <person name="Saqib H.S.A."/>
            <person name="Ni X."/>
            <person name="Shen Y."/>
        </authorList>
    </citation>
    <scope>NUCLEOTIDE SEQUENCE</scope>
    <source>
        <strain evidence="19">Bigg-433</strain>
    </source>
</reference>
<keyword evidence="12" id="KW-0966">Cell projection</keyword>
<dbReference type="GO" id="GO:0033165">
    <property type="term" value="C:interphotoreceptor matrix"/>
    <property type="evidence" value="ECO:0007669"/>
    <property type="project" value="UniProtKB-SubCell"/>
</dbReference>
<dbReference type="Gene3D" id="3.30.70.960">
    <property type="entry name" value="SEA domain"/>
    <property type="match status" value="1"/>
</dbReference>
<dbReference type="GO" id="GO:0005540">
    <property type="term" value="F:hyaluronic acid binding"/>
    <property type="evidence" value="ECO:0007669"/>
    <property type="project" value="UniProtKB-KW"/>
</dbReference>
<evidence type="ECO:0000256" key="2">
    <source>
        <dbReference type="ARBA" id="ARBA00004504"/>
    </source>
</evidence>
<dbReference type="EMBL" id="WKFB01000100">
    <property type="protein sequence ID" value="KAF6735831.1"/>
    <property type="molecule type" value="Genomic_DNA"/>
</dbReference>
<evidence type="ECO:0000259" key="18">
    <source>
        <dbReference type="PROSITE" id="PS50024"/>
    </source>
</evidence>
<evidence type="ECO:0000313" key="19">
    <source>
        <dbReference type="EMBL" id="KAF6735831.1"/>
    </source>
</evidence>
<dbReference type="InterPro" id="IPR036364">
    <property type="entry name" value="SEA_dom_sf"/>
</dbReference>
<keyword evidence="11" id="KW-0325">Glycoprotein</keyword>
<proteinExistence type="predicted"/>
<evidence type="ECO:0000256" key="9">
    <source>
        <dbReference type="ARBA" id="ARBA00022981"/>
    </source>
</evidence>
<feature type="region of interest" description="Disordered" evidence="17">
    <location>
        <begin position="317"/>
        <end position="350"/>
    </location>
</feature>
<name>A0A834FKP2_ORYME</name>
<evidence type="ECO:0000256" key="14">
    <source>
        <dbReference type="ARBA" id="ARBA00040753"/>
    </source>
</evidence>
<comment type="subcellular location">
    <subcellularLocation>
        <location evidence="2">Cell projection</location>
        <location evidence="2">Cilium</location>
        <location evidence="2">Photoreceptor outer segment</location>
    </subcellularLocation>
    <subcellularLocation>
        <location evidence="1">Photoreceptor inner segment</location>
    </subcellularLocation>
    <subcellularLocation>
        <location evidence="3">Secreted</location>
        <location evidence="3">Extracellular space</location>
        <location evidence="3">Extracellular matrix</location>
        <location evidence="3">Interphotoreceptor matrix</location>
    </subcellularLocation>
</comment>
<keyword evidence="10 19" id="KW-0675">Receptor</keyword>
<keyword evidence="7" id="KW-0732">Signal</keyword>
<dbReference type="SUPFAM" id="SSF82671">
    <property type="entry name" value="SEA domain"/>
    <property type="match status" value="2"/>
</dbReference>
<evidence type="ECO:0000256" key="8">
    <source>
        <dbReference type="ARBA" id="ARBA00022737"/>
    </source>
</evidence>
<dbReference type="PANTHER" id="PTHR12199:SF3">
    <property type="entry name" value="INTERPHOTORECEPTOR MATRIX PROTEOGLYCAN 1"/>
    <property type="match status" value="1"/>
</dbReference>
<feature type="domain" description="SEA" evidence="18">
    <location>
        <begin position="635"/>
        <end position="748"/>
    </location>
</feature>
<keyword evidence="13" id="KW-0373">Hyaluronic acid</keyword>
<feature type="region of interest" description="Disordered" evidence="17">
    <location>
        <begin position="440"/>
        <end position="544"/>
    </location>
</feature>
<organism evidence="19 20">
    <name type="scientific">Oryzias melastigma</name>
    <name type="common">Marine medaka</name>
    <dbReference type="NCBI Taxonomy" id="30732"/>
    <lineage>
        <taxon>Eukaryota</taxon>
        <taxon>Metazoa</taxon>
        <taxon>Chordata</taxon>
        <taxon>Craniata</taxon>
        <taxon>Vertebrata</taxon>
        <taxon>Euteleostomi</taxon>
        <taxon>Actinopterygii</taxon>
        <taxon>Neopterygii</taxon>
        <taxon>Teleostei</taxon>
        <taxon>Neoteleostei</taxon>
        <taxon>Acanthomorphata</taxon>
        <taxon>Ovalentaria</taxon>
        <taxon>Atherinomorphae</taxon>
        <taxon>Beloniformes</taxon>
        <taxon>Adrianichthyidae</taxon>
        <taxon>Oryziinae</taxon>
        <taxon>Oryzias</taxon>
    </lineage>
</organism>
<feature type="domain" description="SEA" evidence="18">
    <location>
        <begin position="163"/>
        <end position="284"/>
    </location>
</feature>
<dbReference type="GO" id="GO:0001750">
    <property type="term" value="C:photoreceptor outer segment"/>
    <property type="evidence" value="ECO:0007669"/>
    <property type="project" value="UniProtKB-SubCell"/>
</dbReference>
<dbReference type="GO" id="GO:0001917">
    <property type="term" value="C:photoreceptor inner segment"/>
    <property type="evidence" value="ECO:0007669"/>
    <property type="project" value="UniProtKB-SubCell"/>
</dbReference>
<dbReference type="GO" id="GO:0007601">
    <property type="term" value="P:visual perception"/>
    <property type="evidence" value="ECO:0007669"/>
    <property type="project" value="InterPro"/>
</dbReference>
<comment type="function">
    <text evidence="16">Chondroitin sulfate-, heparin- and hyaluronan-binding protein. May serve to form a basic macromolecular scaffold comprising the insoluble interphotoreceptor matrix.</text>
</comment>
<feature type="compositionally biased region" description="Basic and acidic residues" evidence="17">
    <location>
        <begin position="447"/>
        <end position="470"/>
    </location>
</feature>
<dbReference type="PANTHER" id="PTHR12199">
    <property type="entry name" value="INTERPHOTORECEPTOR MATRIX PROTEOGLYCAN"/>
    <property type="match status" value="1"/>
</dbReference>
<evidence type="ECO:0000256" key="3">
    <source>
        <dbReference type="ARBA" id="ARBA00004593"/>
    </source>
</evidence>
<dbReference type="AlphaFoldDB" id="A0A834FKP2"/>
<keyword evidence="9" id="KW-0730">Sialic acid</keyword>
<dbReference type="PROSITE" id="PS50024">
    <property type="entry name" value="SEA"/>
    <property type="match status" value="2"/>
</dbReference>
<dbReference type="Proteomes" id="UP000646548">
    <property type="component" value="Unassembled WGS sequence"/>
</dbReference>
<accession>A0A834FKP2</accession>
<evidence type="ECO:0000256" key="13">
    <source>
        <dbReference type="ARBA" id="ARBA00023290"/>
    </source>
</evidence>
<dbReference type="PROSITE" id="PS01186">
    <property type="entry name" value="EGF_2"/>
    <property type="match status" value="1"/>
</dbReference>
<evidence type="ECO:0000256" key="16">
    <source>
        <dbReference type="ARBA" id="ARBA00045407"/>
    </source>
</evidence>
<dbReference type="SMART" id="SM00200">
    <property type="entry name" value="SEA"/>
    <property type="match status" value="2"/>
</dbReference>